<evidence type="ECO:0000256" key="2">
    <source>
        <dbReference type="ARBA" id="ARBA00013095"/>
    </source>
</evidence>
<dbReference type="SMART" id="SM01110">
    <property type="entry name" value="Cutinase"/>
    <property type="match status" value="1"/>
</dbReference>
<comment type="catalytic activity">
    <reaction evidence="6">
        <text>cutin + H2O = cutin monomers.</text>
        <dbReference type="EC" id="3.1.1.74"/>
    </reaction>
</comment>
<comment type="caution">
    <text evidence="8">The sequence shown here is derived from an EMBL/GenBank/DDBJ whole genome shotgun (WGS) entry which is preliminary data.</text>
</comment>
<feature type="active site" description="Nucleophile" evidence="7">
    <location>
        <position position="101"/>
    </location>
</feature>
<gene>
    <name evidence="8" type="ORF">B0H17DRAFT_1132245</name>
</gene>
<evidence type="ECO:0000256" key="7">
    <source>
        <dbReference type="PIRSR" id="PIRSR611150-1"/>
    </source>
</evidence>
<feature type="active site" evidence="7">
    <location>
        <position position="135"/>
    </location>
</feature>
<proteinExistence type="inferred from homology"/>
<organism evidence="8 9">
    <name type="scientific">Mycena rosella</name>
    <name type="common">Pink bonnet</name>
    <name type="synonym">Agaricus rosellus</name>
    <dbReference type="NCBI Taxonomy" id="1033263"/>
    <lineage>
        <taxon>Eukaryota</taxon>
        <taxon>Fungi</taxon>
        <taxon>Dikarya</taxon>
        <taxon>Basidiomycota</taxon>
        <taxon>Agaricomycotina</taxon>
        <taxon>Agaricomycetes</taxon>
        <taxon>Agaricomycetidae</taxon>
        <taxon>Agaricales</taxon>
        <taxon>Marasmiineae</taxon>
        <taxon>Mycenaceae</taxon>
        <taxon>Mycena</taxon>
    </lineage>
</organism>
<dbReference type="GO" id="GO:0050525">
    <property type="term" value="F:cutinase activity"/>
    <property type="evidence" value="ECO:0007669"/>
    <property type="project" value="UniProtKB-EC"/>
</dbReference>
<keyword evidence="4" id="KW-0378">Hydrolase</keyword>
<evidence type="ECO:0000256" key="6">
    <source>
        <dbReference type="ARBA" id="ARBA00034045"/>
    </source>
</evidence>
<dbReference type="AlphaFoldDB" id="A0AAD7GGN5"/>
<dbReference type="EMBL" id="JARKIE010000044">
    <property type="protein sequence ID" value="KAJ7693861.1"/>
    <property type="molecule type" value="Genomic_DNA"/>
</dbReference>
<evidence type="ECO:0000256" key="5">
    <source>
        <dbReference type="ARBA" id="ARBA00023157"/>
    </source>
</evidence>
<comment type="similarity">
    <text evidence="1">Belongs to the cutinase family.</text>
</comment>
<dbReference type="EC" id="3.1.1.74" evidence="2"/>
<dbReference type="SUPFAM" id="SSF53474">
    <property type="entry name" value="alpha/beta-Hydrolases"/>
    <property type="match status" value="1"/>
</dbReference>
<evidence type="ECO:0000256" key="1">
    <source>
        <dbReference type="ARBA" id="ARBA00007534"/>
    </source>
</evidence>
<dbReference type="InterPro" id="IPR029058">
    <property type="entry name" value="AB_hydrolase_fold"/>
</dbReference>
<feature type="active site" description="Proton donor/acceptor" evidence="7">
    <location>
        <position position="148"/>
    </location>
</feature>
<dbReference type="PANTHER" id="PTHR48250">
    <property type="entry name" value="CUTINASE 2-RELATED"/>
    <property type="match status" value="1"/>
</dbReference>
<dbReference type="InterPro" id="IPR000675">
    <property type="entry name" value="Cutinase/axe"/>
</dbReference>
<dbReference type="Proteomes" id="UP001221757">
    <property type="component" value="Unassembled WGS sequence"/>
</dbReference>
<dbReference type="PANTHER" id="PTHR48250:SF1">
    <property type="entry name" value="CUTINASE"/>
    <property type="match status" value="1"/>
</dbReference>
<dbReference type="Gene3D" id="3.40.50.1820">
    <property type="entry name" value="alpha/beta hydrolase"/>
    <property type="match status" value="2"/>
</dbReference>
<evidence type="ECO:0000313" key="8">
    <source>
        <dbReference type="EMBL" id="KAJ7693861.1"/>
    </source>
</evidence>
<accession>A0AAD7GGN5</accession>
<keyword evidence="9" id="KW-1185">Reference proteome</keyword>
<evidence type="ECO:0000313" key="9">
    <source>
        <dbReference type="Proteomes" id="UP001221757"/>
    </source>
</evidence>
<protein>
    <recommendedName>
        <fullName evidence="2">cutinase</fullName>
        <ecNumber evidence="2">3.1.1.74</ecNumber>
    </recommendedName>
</protein>
<keyword evidence="3" id="KW-0732">Signal</keyword>
<name>A0AAD7GGN5_MYCRO</name>
<reference evidence="8" key="1">
    <citation type="submission" date="2023-03" db="EMBL/GenBank/DDBJ databases">
        <title>Massive genome expansion in bonnet fungi (Mycena s.s.) driven by repeated elements and novel gene families across ecological guilds.</title>
        <authorList>
            <consortium name="Lawrence Berkeley National Laboratory"/>
            <person name="Harder C.B."/>
            <person name="Miyauchi S."/>
            <person name="Viragh M."/>
            <person name="Kuo A."/>
            <person name="Thoen E."/>
            <person name="Andreopoulos B."/>
            <person name="Lu D."/>
            <person name="Skrede I."/>
            <person name="Drula E."/>
            <person name="Henrissat B."/>
            <person name="Morin E."/>
            <person name="Kohler A."/>
            <person name="Barry K."/>
            <person name="LaButti K."/>
            <person name="Morin E."/>
            <person name="Salamov A."/>
            <person name="Lipzen A."/>
            <person name="Mereny Z."/>
            <person name="Hegedus B."/>
            <person name="Baldrian P."/>
            <person name="Stursova M."/>
            <person name="Weitz H."/>
            <person name="Taylor A."/>
            <person name="Grigoriev I.V."/>
            <person name="Nagy L.G."/>
            <person name="Martin F."/>
            <person name="Kauserud H."/>
        </authorList>
    </citation>
    <scope>NUCLEOTIDE SEQUENCE</scope>
    <source>
        <strain evidence="8">CBHHK067</strain>
    </source>
</reference>
<sequence length="166" mass="17415">MVLEQIPEIHEARHFEMFLTFLLFISLKPAPLGIAAGRPLQTALKTALGGKSLLFTGVDYPADIPGFLEGGDAQGSATVASDLTNAAPSCPNAALVTVGYSQGRFDLWERGDPHNGAAVAGIDAANAKIICHAGDNIRQHGDLVLPPHLTYGLDAQSAATFIARKV</sequence>
<dbReference type="GO" id="GO:0005576">
    <property type="term" value="C:extracellular region"/>
    <property type="evidence" value="ECO:0007669"/>
    <property type="project" value="InterPro"/>
</dbReference>
<keyword evidence="5" id="KW-1015">Disulfide bond</keyword>
<evidence type="ECO:0000256" key="4">
    <source>
        <dbReference type="ARBA" id="ARBA00022801"/>
    </source>
</evidence>
<dbReference type="InterPro" id="IPR011150">
    <property type="entry name" value="Cutinase_monf"/>
</dbReference>
<evidence type="ECO:0000256" key="3">
    <source>
        <dbReference type="ARBA" id="ARBA00022729"/>
    </source>
</evidence>
<dbReference type="Pfam" id="PF01083">
    <property type="entry name" value="Cutinase"/>
    <property type="match status" value="1"/>
</dbReference>
<dbReference type="GO" id="GO:0016052">
    <property type="term" value="P:carbohydrate catabolic process"/>
    <property type="evidence" value="ECO:0007669"/>
    <property type="project" value="TreeGrafter"/>
</dbReference>